<sequence>MKIGFLGLGNLGTPIAENLLQSTQQLYVYNRTAAKAQPLADRGAVICSSVAELATLSDVVFTLVSDDAALQAVTAGEEGIAANLKKGGVHVSLSTILPATATSLAQLHDEHGSHYIACAILGRPEAARAKKLNLLVSGNTDVFETIKPVLEQCGAANIWAFGSEVGAANVAKLCSNFLIVSAMESMAESIHLARQSGIDAEQLMHMLTQTLFASPVYSTYGNSLLKEAFLPAGFTLKLGLKDVNLINEQASTVGVQLPFGKKVQELMNQCVEQGLGEHDWTAIALASR</sequence>
<dbReference type="Pfam" id="PF14833">
    <property type="entry name" value="NAD_binding_11"/>
    <property type="match status" value="1"/>
</dbReference>
<dbReference type="InterPro" id="IPR006115">
    <property type="entry name" value="6PGDH_NADP-bd"/>
</dbReference>
<feature type="active site" evidence="3">
    <location>
        <position position="172"/>
    </location>
</feature>
<dbReference type="InterPro" id="IPR015815">
    <property type="entry name" value="HIBADH-related"/>
</dbReference>
<dbReference type="InterPro" id="IPR029154">
    <property type="entry name" value="HIBADH-like_NADP-bd"/>
</dbReference>
<reference evidence="7" key="1">
    <citation type="submission" date="2018-02" db="EMBL/GenBank/DDBJ databases">
        <title>Genome sequencing of Solimonas sp. HR-BB.</title>
        <authorList>
            <person name="Lee Y."/>
            <person name="Jeon C.O."/>
        </authorList>
    </citation>
    <scope>NUCLEOTIDE SEQUENCE [LARGE SCALE GENOMIC DNA]</scope>
    <source>
        <strain evidence="7">HR-U</strain>
    </source>
</reference>
<dbReference type="PANTHER" id="PTHR43580">
    <property type="entry name" value="OXIDOREDUCTASE GLYR1-RELATED"/>
    <property type="match status" value="1"/>
</dbReference>
<dbReference type="SUPFAM" id="SSF51735">
    <property type="entry name" value="NAD(P)-binding Rossmann-fold domains"/>
    <property type="match status" value="1"/>
</dbReference>
<evidence type="ECO:0000259" key="5">
    <source>
        <dbReference type="Pfam" id="PF14833"/>
    </source>
</evidence>
<protein>
    <submittedName>
        <fullName evidence="6">6-phosphogluconate dehydrogenase</fullName>
    </submittedName>
</protein>
<dbReference type="GO" id="GO:0051287">
    <property type="term" value="F:NAD binding"/>
    <property type="evidence" value="ECO:0007669"/>
    <property type="project" value="InterPro"/>
</dbReference>
<evidence type="ECO:0000256" key="3">
    <source>
        <dbReference type="PIRSR" id="PIRSR000103-1"/>
    </source>
</evidence>
<comment type="caution">
    <text evidence="6">The sequence shown here is derived from an EMBL/GenBank/DDBJ whole genome shotgun (WGS) entry which is preliminary data.</text>
</comment>
<proteinExistence type="predicted"/>
<dbReference type="PANTHER" id="PTHR43580:SF2">
    <property type="entry name" value="CYTOKINE-LIKE NUCLEAR FACTOR N-PAC"/>
    <property type="match status" value="1"/>
</dbReference>
<dbReference type="OrthoDB" id="9786703at2"/>
<evidence type="ECO:0000313" key="7">
    <source>
        <dbReference type="Proteomes" id="UP000239590"/>
    </source>
</evidence>
<dbReference type="EMBL" id="PTRA01000002">
    <property type="protein sequence ID" value="PQA56721.1"/>
    <property type="molecule type" value="Genomic_DNA"/>
</dbReference>
<dbReference type="Gene3D" id="1.10.1040.10">
    <property type="entry name" value="N-(1-d-carboxylethyl)-l-norvaline Dehydrogenase, domain 2"/>
    <property type="match status" value="1"/>
</dbReference>
<accession>A0A2S7IJE9</accession>
<dbReference type="RefSeq" id="WP_104714163.1">
    <property type="nucleotide sequence ID" value="NZ_PTRA01000002.1"/>
</dbReference>
<evidence type="ECO:0000256" key="1">
    <source>
        <dbReference type="ARBA" id="ARBA00023002"/>
    </source>
</evidence>
<organism evidence="6 7">
    <name type="scientific">Siphonobacter curvatus</name>
    <dbReference type="NCBI Taxonomy" id="2094562"/>
    <lineage>
        <taxon>Bacteria</taxon>
        <taxon>Pseudomonadati</taxon>
        <taxon>Bacteroidota</taxon>
        <taxon>Cytophagia</taxon>
        <taxon>Cytophagales</taxon>
        <taxon>Cytophagaceae</taxon>
        <taxon>Siphonobacter</taxon>
    </lineage>
</organism>
<dbReference type="Gene3D" id="3.40.50.720">
    <property type="entry name" value="NAD(P)-binding Rossmann-like Domain"/>
    <property type="match status" value="1"/>
</dbReference>
<dbReference type="GO" id="GO:0050661">
    <property type="term" value="F:NADP binding"/>
    <property type="evidence" value="ECO:0007669"/>
    <property type="project" value="InterPro"/>
</dbReference>
<dbReference type="GO" id="GO:0016491">
    <property type="term" value="F:oxidoreductase activity"/>
    <property type="evidence" value="ECO:0007669"/>
    <property type="project" value="UniProtKB-KW"/>
</dbReference>
<feature type="domain" description="3-hydroxyisobutyrate dehydrogenase-like NAD-binding" evidence="5">
    <location>
        <begin position="166"/>
        <end position="284"/>
    </location>
</feature>
<dbReference type="SUPFAM" id="SSF48179">
    <property type="entry name" value="6-phosphogluconate dehydrogenase C-terminal domain-like"/>
    <property type="match status" value="1"/>
</dbReference>
<keyword evidence="2" id="KW-0520">NAD</keyword>
<name>A0A2S7IJE9_9BACT</name>
<dbReference type="InterPro" id="IPR036291">
    <property type="entry name" value="NAD(P)-bd_dom_sf"/>
</dbReference>
<dbReference type="Pfam" id="PF03446">
    <property type="entry name" value="NAD_binding_2"/>
    <property type="match status" value="1"/>
</dbReference>
<dbReference type="PIRSF" id="PIRSF000103">
    <property type="entry name" value="HIBADH"/>
    <property type="match status" value="1"/>
</dbReference>
<dbReference type="InterPro" id="IPR008927">
    <property type="entry name" value="6-PGluconate_DH-like_C_sf"/>
</dbReference>
<dbReference type="InterPro" id="IPR013328">
    <property type="entry name" value="6PGD_dom2"/>
</dbReference>
<evidence type="ECO:0000259" key="4">
    <source>
        <dbReference type="Pfam" id="PF03446"/>
    </source>
</evidence>
<dbReference type="AlphaFoldDB" id="A0A2S7IJE9"/>
<gene>
    <name evidence="6" type="ORF">C5O19_15350</name>
</gene>
<dbReference type="Proteomes" id="UP000239590">
    <property type="component" value="Unassembled WGS sequence"/>
</dbReference>
<evidence type="ECO:0000256" key="2">
    <source>
        <dbReference type="ARBA" id="ARBA00023027"/>
    </source>
</evidence>
<feature type="domain" description="6-phosphogluconate dehydrogenase NADP-binding" evidence="4">
    <location>
        <begin position="2"/>
        <end position="157"/>
    </location>
</feature>
<keyword evidence="7" id="KW-1185">Reference proteome</keyword>
<evidence type="ECO:0000313" key="6">
    <source>
        <dbReference type="EMBL" id="PQA56721.1"/>
    </source>
</evidence>
<keyword evidence="1" id="KW-0560">Oxidoreductase</keyword>
<dbReference type="InterPro" id="IPR051265">
    <property type="entry name" value="HIBADH-related_NP60_sf"/>
</dbReference>